<sequence>MPAQTDDLDPAEERRAFALQDYAALGDGRSVALLAPDGAVAWWCVPNIDSAPLFDTLLDPDAGGSFVFQPADPFSAERRYREDSNVLDTTFTCASGVARVTESMNSTLAGRLPWCELARRVEVVSGSVRMRAKLVFGTRGDEVSPWLQPNPNGCIFHVGPVLGLFRATPNMAILREEDRTIVAEGTLHAGERGLVAIVAGEDEPLGVPPTADMDARIDLSDEAWRSWAHGLRYDGPHRESVRRSALMLKLLLFSPSGAIAAAATTSLPERIGGPKNYDYRYAWIRDASYTLAAFLRLGVIPESKAAFTWLIHRLGETGAKVCYRLDGAPVPPVREIDLPGYGGSRPVVTGNLAADQHQHGIYGDIFEAASLFVGAGNVLDGPSGFVLSRLADECADRWRQKDAGMWELQDPQHYTMSKVSCWQALARAVELAEAGHIPSSCVPRWSRERDRVAAWVDEHCWSERKRAYTFHAGTERLDASLALAARFGFERPERLSSTLDAIRRELGTGPHLWSRGPWLHRYSGAEKEEGAFLACTFWLAEAYAELGRRDEAVALMDEALAALPSGVGVLAEMVDPKTGDFLGNLPQGLSHLALIHAAISLDGGIRRGGDGRG</sequence>
<evidence type="ECO:0000259" key="2">
    <source>
        <dbReference type="Pfam" id="PF19291"/>
    </source>
</evidence>
<dbReference type="InterPro" id="IPR045582">
    <property type="entry name" value="Trehalase-like_N"/>
</dbReference>
<protein>
    <submittedName>
        <fullName evidence="3">Glycoside hydrolase family 15 protein</fullName>
    </submittedName>
</protein>
<reference evidence="3 4" key="2">
    <citation type="submission" date="2019-02" db="EMBL/GenBank/DDBJ databases">
        <title>'Lichenibacterium ramalinii' gen. nov. sp. nov., 'Lichenibacterium minor' gen. nov. sp. nov.</title>
        <authorList>
            <person name="Pankratov T."/>
        </authorList>
    </citation>
    <scope>NUCLEOTIDE SEQUENCE [LARGE SCALE GENOMIC DNA]</scope>
    <source>
        <strain evidence="3 4">RmlP026</strain>
    </source>
</reference>
<keyword evidence="3" id="KW-0378">Hydrolase</keyword>
<dbReference type="PANTHER" id="PTHR31616:SF0">
    <property type="entry name" value="GLUCAN 1,4-ALPHA-GLUCOSIDASE"/>
    <property type="match status" value="1"/>
</dbReference>
<name>A0A4Q2U6T7_9HYPH</name>
<keyword evidence="4" id="KW-1185">Reference proteome</keyword>
<dbReference type="GO" id="GO:0005975">
    <property type="term" value="P:carbohydrate metabolic process"/>
    <property type="evidence" value="ECO:0007669"/>
    <property type="project" value="InterPro"/>
</dbReference>
<accession>A0A4Q2U6T7</accession>
<dbReference type="Pfam" id="PF19291">
    <property type="entry name" value="TREH_N"/>
    <property type="match status" value="1"/>
</dbReference>
<proteinExistence type="predicted"/>
<comment type="caution">
    <text evidence="3">The sequence shown here is derived from an EMBL/GenBank/DDBJ whole genome shotgun (WGS) entry which is preliminary data.</text>
</comment>
<gene>
    <name evidence="3" type="ORF">D3273_16535</name>
</gene>
<feature type="domain" description="Trehalase-like N-terminal" evidence="2">
    <location>
        <begin position="16"/>
        <end position="92"/>
    </location>
</feature>
<dbReference type="PANTHER" id="PTHR31616">
    <property type="entry name" value="TREHALASE"/>
    <property type="match status" value="1"/>
</dbReference>
<dbReference type="RefSeq" id="WP_129228000.1">
    <property type="nucleotide sequence ID" value="NZ_QYBB01000020.1"/>
</dbReference>
<dbReference type="AlphaFoldDB" id="A0A4Q2U6T7"/>
<dbReference type="Gene3D" id="1.50.10.10">
    <property type="match status" value="1"/>
</dbReference>
<dbReference type="OrthoDB" id="3902805at2"/>
<evidence type="ECO:0000259" key="1">
    <source>
        <dbReference type="Pfam" id="PF00723"/>
    </source>
</evidence>
<dbReference type="SUPFAM" id="SSF48208">
    <property type="entry name" value="Six-hairpin glycosidases"/>
    <property type="match status" value="1"/>
</dbReference>
<dbReference type="InterPro" id="IPR012341">
    <property type="entry name" value="6hp_glycosidase-like_sf"/>
</dbReference>
<dbReference type="Pfam" id="PF00723">
    <property type="entry name" value="Glyco_hydro_15"/>
    <property type="match status" value="1"/>
</dbReference>
<evidence type="ECO:0000313" key="3">
    <source>
        <dbReference type="EMBL" id="RYC30801.1"/>
    </source>
</evidence>
<feature type="domain" description="GH15-like" evidence="1">
    <location>
        <begin position="235"/>
        <end position="598"/>
    </location>
</feature>
<dbReference type="EMBL" id="QYBB01000020">
    <property type="protein sequence ID" value="RYC30801.1"/>
    <property type="molecule type" value="Genomic_DNA"/>
</dbReference>
<dbReference type="InterPro" id="IPR008928">
    <property type="entry name" value="6-hairpin_glycosidase_sf"/>
</dbReference>
<organism evidence="3 4">
    <name type="scientific">Lichenibacterium minor</name>
    <dbReference type="NCBI Taxonomy" id="2316528"/>
    <lineage>
        <taxon>Bacteria</taxon>
        <taxon>Pseudomonadati</taxon>
        <taxon>Pseudomonadota</taxon>
        <taxon>Alphaproteobacteria</taxon>
        <taxon>Hyphomicrobiales</taxon>
        <taxon>Lichenihabitantaceae</taxon>
        <taxon>Lichenibacterium</taxon>
    </lineage>
</organism>
<dbReference type="InterPro" id="IPR011613">
    <property type="entry name" value="GH15-like"/>
</dbReference>
<evidence type="ECO:0000313" key="4">
    <source>
        <dbReference type="Proteomes" id="UP000290759"/>
    </source>
</evidence>
<dbReference type="Proteomes" id="UP000290759">
    <property type="component" value="Unassembled WGS sequence"/>
</dbReference>
<reference evidence="3 4" key="1">
    <citation type="submission" date="2018-12" db="EMBL/GenBank/DDBJ databases">
        <authorList>
            <person name="Grouzdev D.S."/>
            <person name="Krutkina M.S."/>
        </authorList>
    </citation>
    <scope>NUCLEOTIDE SEQUENCE [LARGE SCALE GENOMIC DNA]</scope>
    <source>
        <strain evidence="3 4">RmlP026</strain>
    </source>
</reference>
<dbReference type="GO" id="GO:0004553">
    <property type="term" value="F:hydrolase activity, hydrolyzing O-glycosyl compounds"/>
    <property type="evidence" value="ECO:0007669"/>
    <property type="project" value="TreeGrafter"/>
</dbReference>